<dbReference type="EMBL" id="UINC01181102">
    <property type="protein sequence ID" value="SVD90619.1"/>
    <property type="molecule type" value="Genomic_DNA"/>
</dbReference>
<name>A0A382Z602_9ZZZZ</name>
<feature type="region of interest" description="Disordered" evidence="1">
    <location>
        <begin position="55"/>
        <end position="75"/>
    </location>
</feature>
<accession>A0A382Z602</accession>
<proteinExistence type="predicted"/>
<sequence length="75" mass="8029">MMVVFESMSAQAGSRALKSRRSWVTGRQHNLGLAGIQSLLAGFSVIMEPQAGMLLDNGPARDGERSGIDARMPVI</sequence>
<evidence type="ECO:0000313" key="2">
    <source>
        <dbReference type="EMBL" id="SVD90619.1"/>
    </source>
</evidence>
<protein>
    <submittedName>
        <fullName evidence="2">Uncharacterized protein</fullName>
    </submittedName>
</protein>
<reference evidence="2" key="1">
    <citation type="submission" date="2018-05" db="EMBL/GenBank/DDBJ databases">
        <authorList>
            <person name="Lanie J.A."/>
            <person name="Ng W.-L."/>
            <person name="Kazmierczak K.M."/>
            <person name="Andrzejewski T.M."/>
            <person name="Davidsen T.M."/>
            <person name="Wayne K.J."/>
            <person name="Tettelin H."/>
            <person name="Glass J.I."/>
            <person name="Rusch D."/>
            <person name="Podicherti R."/>
            <person name="Tsui H.-C.T."/>
            <person name="Winkler M.E."/>
        </authorList>
    </citation>
    <scope>NUCLEOTIDE SEQUENCE</scope>
</reference>
<organism evidence="2">
    <name type="scientific">marine metagenome</name>
    <dbReference type="NCBI Taxonomy" id="408172"/>
    <lineage>
        <taxon>unclassified sequences</taxon>
        <taxon>metagenomes</taxon>
        <taxon>ecological metagenomes</taxon>
    </lineage>
</organism>
<gene>
    <name evidence="2" type="ORF">METZ01_LOCUS443473</name>
</gene>
<evidence type="ECO:0000256" key="1">
    <source>
        <dbReference type="SAM" id="MobiDB-lite"/>
    </source>
</evidence>
<dbReference type="AlphaFoldDB" id="A0A382Z602"/>
<feature type="compositionally biased region" description="Basic and acidic residues" evidence="1">
    <location>
        <begin position="59"/>
        <end position="68"/>
    </location>
</feature>